<dbReference type="AlphaFoldDB" id="A0A382AVE9"/>
<evidence type="ECO:0000256" key="7">
    <source>
        <dbReference type="ARBA" id="ARBA00048819"/>
    </source>
</evidence>
<comment type="catalytic activity">
    <reaction evidence="7">
        <text>L-cysteine + L-glutamate + ATP = gamma-L-glutamyl-L-cysteine + ADP + phosphate + H(+)</text>
        <dbReference type="Rhea" id="RHEA:13285"/>
        <dbReference type="ChEBI" id="CHEBI:15378"/>
        <dbReference type="ChEBI" id="CHEBI:29985"/>
        <dbReference type="ChEBI" id="CHEBI:30616"/>
        <dbReference type="ChEBI" id="CHEBI:35235"/>
        <dbReference type="ChEBI" id="CHEBI:43474"/>
        <dbReference type="ChEBI" id="CHEBI:58173"/>
        <dbReference type="ChEBI" id="CHEBI:456216"/>
        <dbReference type="EC" id="6.3.2.2"/>
    </reaction>
</comment>
<protein>
    <recommendedName>
        <fullName evidence="2">glutamate--cysteine ligase</fullName>
        <ecNumber evidence="2">6.3.2.2</ecNumber>
    </recommendedName>
</protein>
<dbReference type="PANTHER" id="PTHR38761">
    <property type="entry name" value="GLUTAMATE--CYSTEINE LIGASE"/>
    <property type="match status" value="1"/>
</dbReference>
<dbReference type="EMBL" id="UINC01026980">
    <property type="protein sequence ID" value="SVB05409.1"/>
    <property type="molecule type" value="Genomic_DNA"/>
</dbReference>
<proteinExistence type="predicted"/>
<evidence type="ECO:0000256" key="2">
    <source>
        <dbReference type="ARBA" id="ARBA00012220"/>
    </source>
</evidence>
<evidence type="ECO:0000259" key="8">
    <source>
        <dbReference type="Pfam" id="PF04262"/>
    </source>
</evidence>
<evidence type="ECO:0000256" key="4">
    <source>
        <dbReference type="ARBA" id="ARBA00022684"/>
    </source>
</evidence>
<comment type="pathway">
    <text evidence="1">Sulfur metabolism; glutathione biosynthesis; glutathione from L-cysteine and L-glutamate: step 1/2.</text>
</comment>
<sequence length="210" mass="24330">KPLLHGMDRPLKALQNNGVGYIEIRSLDVNPLTPLGIDKPQIHFLEAFLLFCLLQDSAVISSKEQFEIDNNDKLVAHKGRQPELMLLSNGRQILLQDWGQEIMQQIKECAKLLSNEHQKSVEEISVRIDNPDLTPSAVILEEMKREGIGFFRYIDQLSHQYRDLYQSKIVDKDYFSELDRLALSSQQKQLEIEAQDVLSFDDYIAQYFTY</sequence>
<name>A0A382AVE9_9ZZZZ</name>
<dbReference type="InterPro" id="IPR014746">
    <property type="entry name" value="Gln_synth/guanido_kin_cat_dom"/>
</dbReference>
<accession>A0A382AVE9</accession>
<dbReference type="Pfam" id="PF04262">
    <property type="entry name" value="Glu_cys_ligase"/>
    <property type="match status" value="1"/>
</dbReference>
<dbReference type="GO" id="GO:0004357">
    <property type="term" value="F:glutamate-cysteine ligase activity"/>
    <property type="evidence" value="ECO:0007669"/>
    <property type="project" value="UniProtKB-EC"/>
</dbReference>
<gene>
    <name evidence="9" type="ORF">METZ01_LOCUS158263</name>
</gene>
<evidence type="ECO:0000256" key="3">
    <source>
        <dbReference type="ARBA" id="ARBA00022598"/>
    </source>
</evidence>
<evidence type="ECO:0000256" key="6">
    <source>
        <dbReference type="ARBA" id="ARBA00022840"/>
    </source>
</evidence>
<keyword evidence="6" id="KW-0067">ATP-binding</keyword>
<dbReference type="InterPro" id="IPR007370">
    <property type="entry name" value="Glu_cys_ligase"/>
</dbReference>
<keyword evidence="3" id="KW-0436">Ligase</keyword>
<dbReference type="InterPro" id="IPR006334">
    <property type="entry name" value="Glut_cys_ligase"/>
</dbReference>
<feature type="domain" description="Glutamate--cysteine ligase" evidence="8">
    <location>
        <begin position="5"/>
        <end position="74"/>
    </location>
</feature>
<dbReference type="GO" id="GO:0046872">
    <property type="term" value="F:metal ion binding"/>
    <property type="evidence" value="ECO:0007669"/>
    <property type="project" value="TreeGrafter"/>
</dbReference>
<evidence type="ECO:0000256" key="5">
    <source>
        <dbReference type="ARBA" id="ARBA00022741"/>
    </source>
</evidence>
<dbReference type="PANTHER" id="PTHR38761:SF1">
    <property type="entry name" value="GLUTAMATE--CYSTEINE LIGASE"/>
    <property type="match status" value="1"/>
</dbReference>
<dbReference type="GO" id="GO:0005829">
    <property type="term" value="C:cytosol"/>
    <property type="evidence" value="ECO:0007669"/>
    <property type="project" value="TreeGrafter"/>
</dbReference>
<keyword evidence="4" id="KW-0317">Glutathione biosynthesis</keyword>
<dbReference type="Gene3D" id="3.30.590.20">
    <property type="match status" value="1"/>
</dbReference>
<dbReference type="SUPFAM" id="SSF55931">
    <property type="entry name" value="Glutamine synthetase/guanido kinase"/>
    <property type="match status" value="1"/>
</dbReference>
<dbReference type="GO" id="GO:0005524">
    <property type="term" value="F:ATP binding"/>
    <property type="evidence" value="ECO:0007669"/>
    <property type="project" value="UniProtKB-KW"/>
</dbReference>
<reference evidence="9" key="1">
    <citation type="submission" date="2018-05" db="EMBL/GenBank/DDBJ databases">
        <authorList>
            <person name="Lanie J.A."/>
            <person name="Ng W.-L."/>
            <person name="Kazmierczak K.M."/>
            <person name="Andrzejewski T.M."/>
            <person name="Davidsen T.M."/>
            <person name="Wayne K.J."/>
            <person name="Tettelin H."/>
            <person name="Glass J.I."/>
            <person name="Rusch D."/>
            <person name="Podicherti R."/>
            <person name="Tsui H.-C.T."/>
            <person name="Winkler M.E."/>
        </authorList>
    </citation>
    <scope>NUCLEOTIDE SEQUENCE</scope>
</reference>
<evidence type="ECO:0000313" key="9">
    <source>
        <dbReference type="EMBL" id="SVB05409.1"/>
    </source>
</evidence>
<organism evidence="9">
    <name type="scientific">marine metagenome</name>
    <dbReference type="NCBI Taxonomy" id="408172"/>
    <lineage>
        <taxon>unclassified sequences</taxon>
        <taxon>metagenomes</taxon>
        <taxon>ecological metagenomes</taxon>
    </lineage>
</organism>
<feature type="non-terminal residue" evidence="9">
    <location>
        <position position="1"/>
    </location>
</feature>
<keyword evidence="5" id="KW-0547">Nucleotide-binding</keyword>
<evidence type="ECO:0000256" key="1">
    <source>
        <dbReference type="ARBA" id="ARBA00005006"/>
    </source>
</evidence>
<dbReference type="GO" id="GO:0006750">
    <property type="term" value="P:glutathione biosynthetic process"/>
    <property type="evidence" value="ECO:0007669"/>
    <property type="project" value="UniProtKB-KW"/>
</dbReference>
<dbReference type="EC" id="6.3.2.2" evidence="2"/>